<dbReference type="HOGENOM" id="CLU_1025761_0_0_9"/>
<dbReference type="Gene3D" id="3.40.630.30">
    <property type="match status" value="1"/>
</dbReference>
<dbReference type="AlphaFoldDB" id="G7WBN6"/>
<dbReference type="SUPFAM" id="SSF55729">
    <property type="entry name" value="Acyl-CoA N-acyltransferases (Nat)"/>
    <property type="match status" value="1"/>
</dbReference>
<reference evidence="3" key="1">
    <citation type="submission" date="2011-11" db="EMBL/GenBank/DDBJ databases">
        <title>Complete sequence of Desulfosporosinus orientis DSM 765.</title>
        <authorList>
            <person name="Lucas S."/>
            <person name="Han J."/>
            <person name="Lapidus A."/>
            <person name="Cheng J.-F."/>
            <person name="Goodwin L."/>
            <person name="Pitluck S."/>
            <person name="Peters L."/>
            <person name="Ovchinnikova G."/>
            <person name="Teshima H."/>
            <person name="Detter J.C."/>
            <person name="Han C."/>
            <person name="Tapia R."/>
            <person name="Land M."/>
            <person name="Hauser L."/>
            <person name="Kyrpides N."/>
            <person name="Ivanova N."/>
            <person name="Pagani I."/>
            <person name="Pester M."/>
            <person name="Spring S."/>
            <person name="Ollivier B."/>
            <person name="Rattei T."/>
            <person name="Klenk H.-P."/>
            <person name="Wagner M."/>
            <person name="Loy A."/>
            <person name="Woyke T."/>
        </authorList>
    </citation>
    <scope>NUCLEOTIDE SEQUENCE [LARGE SCALE GENOMIC DNA]</scope>
    <source>
        <strain evidence="3">ATCC 19365 / DSM 765 / NCIMB 8382 / VKM B-1628</strain>
    </source>
</reference>
<gene>
    <name evidence="2" type="ordered locus">Desor_3294</name>
</gene>
<name>G7WBN6_DESOD</name>
<dbReference type="Pfam" id="PF00583">
    <property type="entry name" value="Acetyltransf_1"/>
    <property type="match status" value="1"/>
</dbReference>
<sequence>MEINLKDARMETLENCDLQDITEMWNRCWRGYYYDMSYSKDHMKVWLDLSQVSLQHSLAILDKRRVVGFALLAVEEKDGWIAGACIDPEYRRYGLFTLLIKSQLNLANYMRLQRIFLEVLEQNPARNIYQTVGFKSMRQLNVYRATTRTIYDRQRLTAHPLKQTSPEEYFKIRKTTSFKPAWQRRENYLKRYSNLWALINQAGTAGALFAGDKSGPLLDLWSVNLTGAEELIPTMLRRGGKSLILTNQPNDWVFSFLLNYGIIPSAKQIEMCIELS</sequence>
<feature type="domain" description="N-acetyltransferase" evidence="1">
    <location>
        <begin position="8"/>
        <end position="157"/>
    </location>
</feature>
<dbReference type="InterPro" id="IPR000182">
    <property type="entry name" value="GNAT_dom"/>
</dbReference>
<evidence type="ECO:0000313" key="2">
    <source>
        <dbReference type="EMBL" id="AET68794.1"/>
    </source>
</evidence>
<keyword evidence="3" id="KW-1185">Reference proteome</keyword>
<organism evidence="2 3">
    <name type="scientific">Desulfosporosinus orientis (strain ATCC 19365 / DSM 765 / NCIMB 8382 / VKM B-1628 / Singapore I)</name>
    <name type="common">Desulfotomaculum orientis</name>
    <dbReference type="NCBI Taxonomy" id="768706"/>
    <lineage>
        <taxon>Bacteria</taxon>
        <taxon>Bacillati</taxon>
        <taxon>Bacillota</taxon>
        <taxon>Clostridia</taxon>
        <taxon>Eubacteriales</taxon>
        <taxon>Desulfitobacteriaceae</taxon>
        <taxon>Desulfosporosinus</taxon>
    </lineage>
</organism>
<accession>G7WBN6</accession>
<dbReference type="CDD" id="cd04301">
    <property type="entry name" value="NAT_SF"/>
    <property type="match status" value="1"/>
</dbReference>
<dbReference type="InterPro" id="IPR016181">
    <property type="entry name" value="Acyl_CoA_acyltransferase"/>
</dbReference>
<proteinExistence type="predicted"/>
<keyword evidence="2" id="KW-0808">Transferase</keyword>
<dbReference type="GO" id="GO:0016747">
    <property type="term" value="F:acyltransferase activity, transferring groups other than amino-acyl groups"/>
    <property type="evidence" value="ECO:0007669"/>
    <property type="project" value="InterPro"/>
</dbReference>
<protein>
    <submittedName>
        <fullName evidence="2">Acetyltransferase</fullName>
    </submittedName>
</protein>
<dbReference type="STRING" id="768706.Desor_3294"/>
<dbReference type="Proteomes" id="UP000006346">
    <property type="component" value="Chromosome"/>
</dbReference>
<dbReference type="eggNOG" id="COG0456">
    <property type="taxonomic scope" value="Bacteria"/>
</dbReference>
<dbReference type="PATRIC" id="fig|768706.3.peg.3320"/>
<dbReference type="KEGG" id="dor:Desor_3294"/>
<dbReference type="PROSITE" id="PS51186">
    <property type="entry name" value="GNAT"/>
    <property type="match status" value="1"/>
</dbReference>
<dbReference type="EMBL" id="CP003108">
    <property type="protein sequence ID" value="AET68794.1"/>
    <property type="molecule type" value="Genomic_DNA"/>
</dbReference>
<reference evidence="2 3" key="2">
    <citation type="journal article" date="2012" name="J. Bacteriol.">
        <title>Complete genome sequences of Desulfosporosinus orientis DSM765T, Desulfosporosinus youngiae DSM17734T, Desulfosporosinus meridiei DSM13257T, and Desulfosporosinus acidiphilus DSM22704T.</title>
        <authorList>
            <person name="Pester M."/>
            <person name="Brambilla E."/>
            <person name="Alazard D."/>
            <person name="Rattei T."/>
            <person name="Weinmaier T."/>
            <person name="Han J."/>
            <person name="Lucas S."/>
            <person name="Lapidus A."/>
            <person name="Cheng J.F."/>
            <person name="Goodwin L."/>
            <person name="Pitluck S."/>
            <person name="Peters L."/>
            <person name="Ovchinnikova G."/>
            <person name="Teshima H."/>
            <person name="Detter J.C."/>
            <person name="Han C.S."/>
            <person name="Tapia R."/>
            <person name="Land M.L."/>
            <person name="Hauser L."/>
            <person name="Kyrpides N.C."/>
            <person name="Ivanova N.N."/>
            <person name="Pagani I."/>
            <person name="Huntmann M."/>
            <person name="Wei C.L."/>
            <person name="Davenport K.W."/>
            <person name="Daligault H."/>
            <person name="Chain P.S."/>
            <person name="Chen A."/>
            <person name="Mavromatis K."/>
            <person name="Markowitz V."/>
            <person name="Szeto E."/>
            <person name="Mikhailova N."/>
            <person name="Pati A."/>
            <person name="Wagner M."/>
            <person name="Woyke T."/>
            <person name="Ollivier B."/>
            <person name="Klenk H.P."/>
            <person name="Spring S."/>
            <person name="Loy A."/>
        </authorList>
    </citation>
    <scope>NUCLEOTIDE SEQUENCE [LARGE SCALE GENOMIC DNA]</scope>
    <source>
        <strain evidence="3">ATCC 19365 / DSM 765 / NCIMB 8382 / VKM B-1628</strain>
    </source>
</reference>
<evidence type="ECO:0000313" key="3">
    <source>
        <dbReference type="Proteomes" id="UP000006346"/>
    </source>
</evidence>
<evidence type="ECO:0000259" key="1">
    <source>
        <dbReference type="PROSITE" id="PS51186"/>
    </source>
</evidence>